<gene>
    <name evidence="1" type="ORF">g.1662</name>
</gene>
<protein>
    <submittedName>
        <fullName evidence="1">Uncharacterized protein</fullName>
    </submittedName>
</protein>
<sequence>MLKRSLHKLAITTFEIGRCDVLCHPGHPKSMLWICINGILALSKHLHLLLRSFLLFHSFQSQLSLCVNFGFFYHRRGVAYACTKVNTKEKQCKKHNHYTTSWYLSNATCNNALRVIITTQQLTLSPLQSQKVTKHTQTHFGLCD</sequence>
<evidence type="ECO:0000313" key="1">
    <source>
        <dbReference type="EMBL" id="JAQ07888.1"/>
    </source>
</evidence>
<name>A0A146LIL5_LYGHE</name>
<organism evidence="1">
    <name type="scientific">Lygus hesperus</name>
    <name type="common">Western plant bug</name>
    <dbReference type="NCBI Taxonomy" id="30085"/>
    <lineage>
        <taxon>Eukaryota</taxon>
        <taxon>Metazoa</taxon>
        <taxon>Ecdysozoa</taxon>
        <taxon>Arthropoda</taxon>
        <taxon>Hexapoda</taxon>
        <taxon>Insecta</taxon>
        <taxon>Pterygota</taxon>
        <taxon>Neoptera</taxon>
        <taxon>Paraneoptera</taxon>
        <taxon>Hemiptera</taxon>
        <taxon>Heteroptera</taxon>
        <taxon>Panheteroptera</taxon>
        <taxon>Cimicomorpha</taxon>
        <taxon>Miridae</taxon>
        <taxon>Mirini</taxon>
        <taxon>Lygus</taxon>
    </lineage>
</organism>
<dbReference type="EMBL" id="GDHC01010741">
    <property type="protein sequence ID" value="JAQ07888.1"/>
    <property type="molecule type" value="Transcribed_RNA"/>
</dbReference>
<accession>A0A146LIL5</accession>
<reference evidence="1" key="1">
    <citation type="journal article" date="2016" name="Gigascience">
        <title>De novo construction of an expanded transcriptome assembly for the western tarnished plant bug, Lygus hesperus.</title>
        <authorList>
            <person name="Tassone E.E."/>
            <person name="Geib S.M."/>
            <person name="Hall B."/>
            <person name="Fabrick J.A."/>
            <person name="Brent C.S."/>
            <person name="Hull J.J."/>
        </authorList>
    </citation>
    <scope>NUCLEOTIDE SEQUENCE</scope>
</reference>
<proteinExistence type="predicted"/>
<dbReference type="AlphaFoldDB" id="A0A146LIL5"/>